<evidence type="ECO:0000256" key="4">
    <source>
        <dbReference type="ARBA" id="ARBA00022475"/>
    </source>
</evidence>
<feature type="transmembrane region" description="Helical" evidence="8">
    <location>
        <begin position="207"/>
        <end position="233"/>
    </location>
</feature>
<evidence type="ECO:0000256" key="7">
    <source>
        <dbReference type="ARBA" id="ARBA00023136"/>
    </source>
</evidence>
<keyword evidence="5 8" id="KW-0812">Transmembrane</keyword>
<evidence type="ECO:0000256" key="6">
    <source>
        <dbReference type="ARBA" id="ARBA00022989"/>
    </source>
</evidence>
<dbReference type="Pfam" id="PF00528">
    <property type="entry name" value="BPD_transp_1"/>
    <property type="match status" value="1"/>
</dbReference>
<evidence type="ECO:0000313" key="11">
    <source>
        <dbReference type="Proteomes" id="UP001201985"/>
    </source>
</evidence>
<dbReference type="InterPro" id="IPR035906">
    <property type="entry name" value="MetI-like_sf"/>
</dbReference>
<feature type="transmembrane region" description="Helical" evidence="8">
    <location>
        <begin position="239"/>
        <end position="262"/>
    </location>
</feature>
<dbReference type="PANTHER" id="PTHR43848:SF2">
    <property type="entry name" value="PUTRESCINE TRANSPORT SYSTEM PERMEASE PROTEIN POTI"/>
    <property type="match status" value="1"/>
</dbReference>
<gene>
    <name evidence="10" type="ORF">MON41_11060</name>
</gene>
<dbReference type="Gene3D" id="1.10.3720.10">
    <property type="entry name" value="MetI-like"/>
    <property type="match status" value="1"/>
</dbReference>
<dbReference type="SUPFAM" id="SSF161098">
    <property type="entry name" value="MetI-like"/>
    <property type="match status" value="1"/>
</dbReference>
<evidence type="ECO:0000256" key="1">
    <source>
        <dbReference type="ARBA" id="ARBA00004651"/>
    </source>
</evidence>
<dbReference type="RefSeq" id="WP_120005918.1">
    <property type="nucleotide sequence ID" value="NZ_JALBUU010000004.1"/>
</dbReference>
<organism evidence="10 11">
    <name type="scientific">Teichococcus vastitatis</name>
    <dbReference type="NCBI Taxonomy" id="2307076"/>
    <lineage>
        <taxon>Bacteria</taxon>
        <taxon>Pseudomonadati</taxon>
        <taxon>Pseudomonadota</taxon>
        <taxon>Alphaproteobacteria</taxon>
        <taxon>Acetobacterales</taxon>
        <taxon>Roseomonadaceae</taxon>
        <taxon>Roseomonas</taxon>
    </lineage>
</organism>
<dbReference type="EMBL" id="JALBUU010000004">
    <property type="protein sequence ID" value="MCI0754294.1"/>
    <property type="molecule type" value="Genomic_DNA"/>
</dbReference>
<comment type="caution">
    <text evidence="10">The sequence shown here is derived from an EMBL/GenBank/DDBJ whole genome shotgun (WGS) entry which is preliminary data.</text>
</comment>
<dbReference type="CDD" id="cd06261">
    <property type="entry name" value="TM_PBP2"/>
    <property type="match status" value="1"/>
</dbReference>
<dbReference type="PANTHER" id="PTHR43848">
    <property type="entry name" value="PUTRESCINE TRANSPORT SYSTEM PERMEASE PROTEIN POTI"/>
    <property type="match status" value="1"/>
</dbReference>
<evidence type="ECO:0000256" key="2">
    <source>
        <dbReference type="ARBA" id="ARBA00007069"/>
    </source>
</evidence>
<evidence type="ECO:0000259" key="9">
    <source>
        <dbReference type="PROSITE" id="PS50928"/>
    </source>
</evidence>
<feature type="transmembrane region" description="Helical" evidence="8">
    <location>
        <begin position="64"/>
        <end position="85"/>
    </location>
</feature>
<keyword evidence="6 8" id="KW-1133">Transmembrane helix</keyword>
<dbReference type="InterPro" id="IPR051789">
    <property type="entry name" value="Bact_Polyamine_Transport"/>
</dbReference>
<dbReference type="Proteomes" id="UP001201985">
    <property type="component" value="Unassembled WGS sequence"/>
</dbReference>
<feature type="transmembrane region" description="Helical" evidence="8">
    <location>
        <begin position="138"/>
        <end position="158"/>
    </location>
</feature>
<comment type="similarity">
    <text evidence="2">Belongs to the binding-protein-dependent transport system permease family. CysTW subfamily.</text>
</comment>
<evidence type="ECO:0000256" key="3">
    <source>
        <dbReference type="ARBA" id="ARBA00022448"/>
    </source>
</evidence>
<keyword evidence="11" id="KW-1185">Reference proteome</keyword>
<evidence type="ECO:0000313" key="10">
    <source>
        <dbReference type="EMBL" id="MCI0754294.1"/>
    </source>
</evidence>
<keyword evidence="3 8" id="KW-0813">Transport</keyword>
<keyword evidence="4" id="KW-1003">Cell membrane</keyword>
<name>A0ABS9W4T1_9PROT</name>
<reference evidence="10 11" key="1">
    <citation type="submission" date="2022-03" db="EMBL/GenBank/DDBJ databases">
        <title>Complete genome analysis of Roseomonas KG 17.1 : a prolific producer of plant growth promoters.</title>
        <authorList>
            <person name="Saadouli I."/>
            <person name="Najjari A."/>
            <person name="Mosbah A."/>
            <person name="Ouzari H.I."/>
        </authorList>
    </citation>
    <scope>NUCLEOTIDE SEQUENCE [LARGE SCALE GENOMIC DNA]</scope>
    <source>
        <strain evidence="10 11">KG17-1</strain>
    </source>
</reference>
<feature type="transmembrane region" description="Helical" evidence="8">
    <location>
        <begin position="105"/>
        <end position="126"/>
    </location>
</feature>
<keyword evidence="7 8" id="KW-0472">Membrane</keyword>
<protein>
    <submittedName>
        <fullName evidence="10">ABC transporter permease subunit</fullName>
    </submittedName>
</protein>
<evidence type="ECO:0000256" key="8">
    <source>
        <dbReference type="RuleBase" id="RU363032"/>
    </source>
</evidence>
<evidence type="ECO:0000256" key="5">
    <source>
        <dbReference type="ARBA" id="ARBA00022692"/>
    </source>
</evidence>
<dbReference type="InterPro" id="IPR000515">
    <property type="entry name" value="MetI-like"/>
</dbReference>
<feature type="domain" description="ABC transmembrane type-1" evidence="9">
    <location>
        <begin position="60"/>
        <end position="255"/>
    </location>
</feature>
<feature type="transmembrane region" description="Helical" evidence="8">
    <location>
        <begin position="178"/>
        <end position="200"/>
    </location>
</feature>
<feature type="transmembrane region" description="Helical" evidence="8">
    <location>
        <begin position="39"/>
        <end position="57"/>
    </location>
</feature>
<sequence>MRRLPVAALGLALGLLFLWLPVLLLAAYAFSDARIPFQWGGFSLRWFAALAANARLIEAALLSLRVACGAATLAVLLGGAIGWVLARRGPFRGRALFGALAGTPLVLPDVVTGLSLLLFFVLLEGITGWPAERGATTILLAHATIGAAYVAVLVQARLAEIAPELEDAARDLGASPPVAFATITLPLLAPSLVAGWLLAFTLSVDDVVVASFVSGPAGTTLPMVVFSMLRLGLTPEVNALAVVILVLAAALLAAGALALRLARRRRGPAI</sequence>
<dbReference type="PROSITE" id="PS50928">
    <property type="entry name" value="ABC_TM1"/>
    <property type="match status" value="1"/>
</dbReference>
<comment type="subcellular location">
    <subcellularLocation>
        <location evidence="1 8">Cell membrane</location>
        <topology evidence="1 8">Multi-pass membrane protein</topology>
    </subcellularLocation>
</comment>
<accession>A0ABS9W4T1</accession>
<proteinExistence type="inferred from homology"/>